<keyword evidence="3" id="KW-1185">Reference proteome</keyword>
<accession>A0A975GKJ0</accession>
<keyword evidence="1" id="KW-0472">Membrane</keyword>
<proteinExistence type="predicted"/>
<dbReference type="RefSeq" id="WP_207681122.1">
    <property type="nucleotide sequence ID" value="NZ_CP061800.1"/>
</dbReference>
<dbReference type="EMBL" id="CP061800">
    <property type="protein sequence ID" value="QTA84794.1"/>
    <property type="molecule type" value="Genomic_DNA"/>
</dbReference>
<evidence type="ECO:0000313" key="3">
    <source>
        <dbReference type="Proteomes" id="UP000663722"/>
    </source>
</evidence>
<reference evidence="2" key="1">
    <citation type="journal article" date="2021" name="Microb. Physiol.">
        <title>Proteogenomic Insights into the Physiology of Marine, Sulfate-Reducing, Filamentous Desulfonema limicola and Desulfonema magnum.</title>
        <authorList>
            <person name="Schnaars V."/>
            <person name="Wohlbrand L."/>
            <person name="Scheve S."/>
            <person name="Hinrichs C."/>
            <person name="Reinhardt R."/>
            <person name="Rabus R."/>
        </authorList>
    </citation>
    <scope>NUCLEOTIDE SEQUENCE</scope>
    <source>
        <strain evidence="2">4be13</strain>
    </source>
</reference>
<name>A0A975GKJ0_9BACT</name>
<feature type="transmembrane region" description="Helical" evidence="1">
    <location>
        <begin position="62"/>
        <end position="79"/>
    </location>
</feature>
<dbReference type="KEGG" id="dmm:dnm_007940"/>
<keyword evidence="1" id="KW-0812">Transmembrane</keyword>
<evidence type="ECO:0000313" key="2">
    <source>
        <dbReference type="EMBL" id="QTA84794.1"/>
    </source>
</evidence>
<dbReference type="Proteomes" id="UP000663722">
    <property type="component" value="Chromosome"/>
</dbReference>
<sequence>MDKQERDNYQNKNSFLTTPLSVRGVPVFLVYLFSVVGLIYILNPTSGIIELLPDNLPLIGNLDEGGAFVAIWYGLIEFFEGKRHKN</sequence>
<protein>
    <submittedName>
        <fullName evidence="2">DUF1232</fullName>
    </submittedName>
</protein>
<dbReference type="AlphaFoldDB" id="A0A975GKJ0"/>
<evidence type="ECO:0000256" key="1">
    <source>
        <dbReference type="SAM" id="Phobius"/>
    </source>
</evidence>
<gene>
    <name evidence="2" type="ORF">dnm_007940</name>
</gene>
<organism evidence="2 3">
    <name type="scientific">Desulfonema magnum</name>
    <dbReference type="NCBI Taxonomy" id="45655"/>
    <lineage>
        <taxon>Bacteria</taxon>
        <taxon>Pseudomonadati</taxon>
        <taxon>Thermodesulfobacteriota</taxon>
        <taxon>Desulfobacteria</taxon>
        <taxon>Desulfobacterales</taxon>
        <taxon>Desulfococcaceae</taxon>
        <taxon>Desulfonema</taxon>
    </lineage>
</organism>
<feature type="transmembrane region" description="Helical" evidence="1">
    <location>
        <begin position="20"/>
        <end position="42"/>
    </location>
</feature>
<keyword evidence="1" id="KW-1133">Transmembrane helix</keyword>